<name>A0A0C9S3J8_AMBAM</name>
<organism evidence="8">
    <name type="scientific">Amblyomma americanum</name>
    <name type="common">Lone star tick</name>
    <dbReference type="NCBI Taxonomy" id="6943"/>
    <lineage>
        <taxon>Eukaryota</taxon>
        <taxon>Metazoa</taxon>
        <taxon>Ecdysozoa</taxon>
        <taxon>Arthropoda</taxon>
        <taxon>Chelicerata</taxon>
        <taxon>Arachnida</taxon>
        <taxon>Acari</taxon>
        <taxon>Parasitiformes</taxon>
        <taxon>Ixodida</taxon>
        <taxon>Ixodoidea</taxon>
        <taxon>Ixodidae</taxon>
        <taxon>Amblyomminae</taxon>
        <taxon>Amblyomma</taxon>
    </lineage>
</organism>
<reference evidence="8" key="1">
    <citation type="journal article" date="2015" name="PLoS ONE">
        <title>An Insight into the Sialome of the Lone Star Tick, Amblyomma americanum, with a Glimpse on Its Time Dependent Gene Expression.</title>
        <authorList>
            <person name="Karim S."/>
            <person name="Ribeiro J.M."/>
        </authorList>
    </citation>
    <scope>NUCLEOTIDE SEQUENCE</scope>
    <source>
        <tissue evidence="8">Salivary gland</tissue>
    </source>
</reference>
<dbReference type="GO" id="GO:0005576">
    <property type="term" value="C:extracellular region"/>
    <property type="evidence" value="ECO:0007669"/>
    <property type="project" value="UniProtKB-SubCell"/>
</dbReference>
<dbReference type="AlphaFoldDB" id="A0A0C9S3J8"/>
<protein>
    <recommendedName>
        <fullName evidence="6">Evasin</fullName>
    </recommendedName>
</protein>
<evidence type="ECO:0000256" key="4">
    <source>
        <dbReference type="ARBA" id="ARBA00023157"/>
    </source>
</evidence>
<evidence type="ECO:0000256" key="7">
    <source>
        <dbReference type="SAM" id="SignalP"/>
    </source>
</evidence>
<dbReference type="EMBL" id="GBZX01001011">
    <property type="protein sequence ID" value="JAG91729.1"/>
    <property type="molecule type" value="mRNA"/>
</dbReference>
<sequence length="107" mass="11680">MNTLVCVTASCFVLFALNGSAEQIETDDVSEYDYGITGCPYPVLGNYNTTVTKPVGCSVECGAGTDTLPEKTVCYNITRTVWEKMVHSYRYGRCPLGECRNGICEAN</sequence>
<proteinExistence type="evidence at transcript level"/>
<dbReference type="GO" id="GO:0019957">
    <property type="term" value="F:C-C chemokine binding"/>
    <property type="evidence" value="ECO:0007669"/>
    <property type="project" value="InterPro"/>
</dbReference>
<evidence type="ECO:0000256" key="3">
    <source>
        <dbReference type="ARBA" id="ARBA00022729"/>
    </source>
</evidence>
<evidence type="ECO:0000256" key="1">
    <source>
        <dbReference type="ARBA" id="ARBA00004613"/>
    </source>
</evidence>
<accession>A0A0C9S3J8</accession>
<evidence type="ECO:0000313" key="8">
    <source>
        <dbReference type="EMBL" id="JAG91729.1"/>
    </source>
</evidence>
<comment type="function">
    <text evidence="6">Salivary chemokine-binding protein which binds to host chemokines.</text>
</comment>
<feature type="signal peptide" evidence="7">
    <location>
        <begin position="1"/>
        <end position="21"/>
    </location>
</feature>
<feature type="chain" id="PRO_5002202794" description="Evasin" evidence="7">
    <location>
        <begin position="22"/>
        <end position="107"/>
    </location>
</feature>
<feature type="non-terminal residue" evidence="8">
    <location>
        <position position="107"/>
    </location>
</feature>
<dbReference type="InterPro" id="IPR045797">
    <property type="entry name" value="EVA_Class_A"/>
</dbReference>
<dbReference type="Pfam" id="PF19429">
    <property type="entry name" value="EVA_Class_A"/>
    <property type="match status" value="1"/>
</dbReference>
<keyword evidence="3 6" id="KW-0732">Signal</keyword>
<evidence type="ECO:0000256" key="2">
    <source>
        <dbReference type="ARBA" id="ARBA00022525"/>
    </source>
</evidence>
<evidence type="ECO:0000256" key="6">
    <source>
        <dbReference type="RuleBase" id="RU369006"/>
    </source>
</evidence>
<dbReference type="Gene3D" id="2.30.130.100">
    <property type="match status" value="1"/>
</dbReference>
<evidence type="ECO:0000256" key="5">
    <source>
        <dbReference type="ARBA" id="ARBA00023180"/>
    </source>
</evidence>
<keyword evidence="2 6" id="KW-0964">Secreted</keyword>
<comment type="subcellular location">
    <subcellularLocation>
        <location evidence="1 6">Secreted</location>
    </subcellularLocation>
</comment>
<keyword evidence="5 6" id="KW-0325">Glycoprotein</keyword>
<keyword evidence="4 6" id="KW-1015">Disulfide bond</keyword>